<dbReference type="EMBL" id="VIGI01000002">
    <property type="protein sequence ID" value="KAB8303409.1"/>
    <property type="molecule type" value="Genomic_DNA"/>
</dbReference>
<reference evidence="1 2" key="1">
    <citation type="submission" date="2019-06" db="EMBL/GenBank/DDBJ databases">
        <title>Genome Sequence of the Brown Rot Fungal Pathogen Monilinia laxa.</title>
        <authorList>
            <person name="De Miccolis Angelini R.M."/>
            <person name="Landi L."/>
            <person name="Abate D."/>
            <person name="Pollastro S."/>
            <person name="Romanazzi G."/>
            <person name="Faretra F."/>
        </authorList>
    </citation>
    <scope>NUCLEOTIDE SEQUENCE [LARGE SCALE GENOMIC DNA]</scope>
    <source>
        <strain evidence="1 2">Mlax316</strain>
    </source>
</reference>
<name>A0A5N6KJM9_MONLA</name>
<keyword evidence="2" id="KW-1185">Reference proteome</keyword>
<evidence type="ECO:0000313" key="1">
    <source>
        <dbReference type="EMBL" id="KAB8303409.1"/>
    </source>
</evidence>
<gene>
    <name evidence="1" type="ORF">EYC80_004836</name>
</gene>
<protein>
    <submittedName>
        <fullName evidence="1">Uncharacterized protein</fullName>
    </submittedName>
</protein>
<proteinExistence type="predicted"/>
<sequence length="273" mass="31748">MSHFWPHPVYAEDQPYSHLILWTHILTRAPPTSAFLTPLLTTSTHTLQTLHLLRPPKPSPNPTPHMLLRTTGTNTVTISAILILATIARMYGREEIEWKDRSWRLLENRGQRECDAWIQNFYLGDFFLILKHLNDIYVPHHYPPSVPDYLMSQPNIAMPNGMLQAIHINPSMPAHPSIHAPPIIIHHHSSPKVQAMPRRPLKEHTESKHMYKLVKECLNTTSGYEEMQRLLVFCKYMRMLEKCMTCADIHSSTIQEHPASLNLQYRFCSRVWN</sequence>
<dbReference type="OrthoDB" id="544298at2759"/>
<dbReference type="Proteomes" id="UP000326757">
    <property type="component" value="Unassembled WGS sequence"/>
</dbReference>
<organism evidence="1 2">
    <name type="scientific">Monilinia laxa</name>
    <name type="common">Brown rot fungus</name>
    <name type="synonym">Sclerotinia laxa</name>
    <dbReference type="NCBI Taxonomy" id="61186"/>
    <lineage>
        <taxon>Eukaryota</taxon>
        <taxon>Fungi</taxon>
        <taxon>Dikarya</taxon>
        <taxon>Ascomycota</taxon>
        <taxon>Pezizomycotina</taxon>
        <taxon>Leotiomycetes</taxon>
        <taxon>Helotiales</taxon>
        <taxon>Sclerotiniaceae</taxon>
        <taxon>Monilinia</taxon>
    </lineage>
</organism>
<dbReference type="AlphaFoldDB" id="A0A5N6KJM9"/>
<evidence type="ECO:0000313" key="2">
    <source>
        <dbReference type="Proteomes" id="UP000326757"/>
    </source>
</evidence>
<accession>A0A5N6KJM9</accession>
<comment type="caution">
    <text evidence="1">The sequence shown here is derived from an EMBL/GenBank/DDBJ whole genome shotgun (WGS) entry which is preliminary data.</text>
</comment>